<dbReference type="Pfam" id="PF26534">
    <property type="entry name" value="NTF2_7"/>
    <property type="match status" value="1"/>
</dbReference>
<keyword evidence="1" id="KW-0732">Signal</keyword>
<evidence type="ECO:0000259" key="2">
    <source>
        <dbReference type="Pfam" id="PF26534"/>
    </source>
</evidence>
<evidence type="ECO:0000313" key="4">
    <source>
        <dbReference type="Proteomes" id="UP001172102"/>
    </source>
</evidence>
<sequence>MQLIKSLAVLGLAAMSSAAAIDSSPVPLTLKKTIKSREEQKCLCQSDVDGLISAYVNIITLWKPEYADFLHESFIDYSDSINVLAGVPTGVPIFPTKQDFIDHETTAPDLLPIEVTKQGPWDCDQLSFVWSVSFPKTVRGVTILGAKKSDAGAWQISSIDVEFNSLNFFQNVGGSITPPGAP</sequence>
<dbReference type="EMBL" id="JAUKUA010000006">
    <property type="protein sequence ID" value="KAK0708656.1"/>
    <property type="molecule type" value="Genomic_DNA"/>
</dbReference>
<protein>
    <recommendedName>
        <fullName evidence="2">NTF2-like domain-containing protein</fullName>
    </recommendedName>
</protein>
<accession>A0AA40A3K3</accession>
<feature type="signal peptide" evidence="1">
    <location>
        <begin position="1"/>
        <end position="18"/>
    </location>
</feature>
<evidence type="ECO:0000256" key="1">
    <source>
        <dbReference type="SAM" id="SignalP"/>
    </source>
</evidence>
<reference evidence="3" key="1">
    <citation type="submission" date="2023-06" db="EMBL/GenBank/DDBJ databases">
        <title>Genome-scale phylogeny and comparative genomics of the fungal order Sordariales.</title>
        <authorList>
            <consortium name="Lawrence Berkeley National Laboratory"/>
            <person name="Hensen N."/>
            <person name="Bonometti L."/>
            <person name="Westerberg I."/>
            <person name="Brannstrom I.O."/>
            <person name="Guillou S."/>
            <person name="Cros-Aarteil S."/>
            <person name="Calhoun S."/>
            <person name="Haridas S."/>
            <person name="Kuo A."/>
            <person name="Mondo S."/>
            <person name="Pangilinan J."/>
            <person name="Riley R."/>
            <person name="Labutti K."/>
            <person name="Andreopoulos B."/>
            <person name="Lipzen A."/>
            <person name="Chen C."/>
            <person name="Yanf M."/>
            <person name="Daum C."/>
            <person name="Ng V."/>
            <person name="Clum A."/>
            <person name="Steindorff A."/>
            <person name="Ohm R."/>
            <person name="Martin F."/>
            <person name="Silar P."/>
            <person name="Natvig D."/>
            <person name="Lalanne C."/>
            <person name="Gautier V."/>
            <person name="Ament-Velasquez S.L."/>
            <person name="Kruys A."/>
            <person name="Hutchinson M.I."/>
            <person name="Powell A.J."/>
            <person name="Barry K."/>
            <person name="Miller A.N."/>
            <person name="Grigoriev I.V."/>
            <person name="Debuchy R."/>
            <person name="Gladieux P."/>
            <person name="Thoren M.H."/>
            <person name="Johannesson H."/>
        </authorList>
    </citation>
    <scope>NUCLEOTIDE SEQUENCE</scope>
    <source>
        <strain evidence="3">SMH4607-1</strain>
    </source>
</reference>
<keyword evidence="4" id="KW-1185">Reference proteome</keyword>
<organism evidence="3 4">
    <name type="scientific">Lasiosphaeris hirsuta</name>
    <dbReference type="NCBI Taxonomy" id="260670"/>
    <lineage>
        <taxon>Eukaryota</taxon>
        <taxon>Fungi</taxon>
        <taxon>Dikarya</taxon>
        <taxon>Ascomycota</taxon>
        <taxon>Pezizomycotina</taxon>
        <taxon>Sordariomycetes</taxon>
        <taxon>Sordariomycetidae</taxon>
        <taxon>Sordariales</taxon>
        <taxon>Lasiosphaeriaceae</taxon>
        <taxon>Lasiosphaeris</taxon>
    </lineage>
</organism>
<dbReference type="Proteomes" id="UP001172102">
    <property type="component" value="Unassembled WGS sequence"/>
</dbReference>
<dbReference type="InterPro" id="IPR058645">
    <property type="entry name" value="NTF2-like_dom_7"/>
</dbReference>
<name>A0AA40A3K3_9PEZI</name>
<evidence type="ECO:0000313" key="3">
    <source>
        <dbReference type="EMBL" id="KAK0708656.1"/>
    </source>
</evidence>
<feature type="non-terminal residue" evidence="3">
    <location>
        <position position="182"/>
    </location>
</feature>
<gene>
    <name evidence="3" type="ORF">B0H67DRAFT_463260</name>
</gene>
<proteinExistence type="predicted"/>
<feature type="domain" description="NTF2-like" evidence="2">
    <location>
        <begin position="41"/>
        <end position="174"/>
    </location>
</feature>
<feature type="chain" id="PRO_5041252488" description="NTF2-like domain-containing protein" evidence="1">
    <location>
        <begin position="19"/>
        <end position="182"/>
    </location>
</feature>
<comment type="caution">
    <text evidence="3">The sequence shown here is derived from an EMBL/GenBank/DDBJ whole genome shotgun (WGS) entry which is preliminary data.</text>
</comment>
<dbReference type="AlphaFoldDB" id="A0AA40A3K3"/>